<feature type="region of interest" description="Disordered" evidence="1">
    <location>
        <begin position="28"/>
        <end position="110"/>
    </location>
</feature>
<gene>
    <name evidence="2" type="ORF">JI435_133150</name>
</gene>
<keyword evidence="3" id="KW-1185">Reference proteome</keyword>
<evidence type="ECO:0000313" key="3">
    <source>
        <dbReference type="Proteomes" id="UP000663193"/>
    </source>
</evidence>
<dbReference type="AlphaFoldDB" id="A0A7U2NPM9"/>
<evidence type="ECO:0000256" key="1">
    <source>
        <dbReference type="SAM" id="MobiDB-lite"/>
    </source>
</evidence>
<dbReference type="EMBL" id="CP069041">
    <property type="protein sequence ID" value="QRD05882.1"/>
    <property type="molecule type" value="Genomic_DNA"/>
</dbReference>
<evidence type="ECO:0000313" key="2">
    <source>
        <dbReference type="EMBL" id="QRD05882.1"/>
    </source>
</evidence>
<reference evidence="3" key="1">
    <citation type="journal article" date="2021" name="BMC Genomics">
        <title>Chromosome-level genome assembly and manually-curated proteome of model necrotroph Parastagonospora nodorum Sn15 reveals a genome-wide trove of candidate effector homologs, and redundancy of virulence-related functions within an accessory chromosome.</title>
        <authorList>
            <person name="Bertazzoni S."/>
            <person name="Jones D.A.B."/>
            <person name="Phan H.T."/>
            <person name="Tan K.-C."/>
            <person name="Hane J.K."/>
        </authorList>
    </citation>
    <scope>NUCLEOTIDE SEQUENCE [LARGE SCALE GENOMIC DNA]</scope>
    <source>
        <strain evidence="3">SN15 / ATCC MYA-4574 / FGSC 10173)</strain>
    </source>
</reference>
<dbReference type="OrthoDB" id="3798749at2759"/>
<sequence length="475" mass="52115">MTIVLPIITYHRAIDAPRSISTGSLKLHVKKQQPDKMGVAPAPHQKKSAPTTKERRAKTPKVNKAPNSRVRSKARSTASAQKSRSRVGPGTRDGASKNRPITIDDDDDAEAEEALSRRADFMQDGYLPSSTAPSCPSFYQPQSPALAVRRTSAPGRAGVGSLGKTYAATSPKAPYEPMSRSMGIYAEEVQRISQVDTPSLRRTKKRPGADKSLSTSQRAAISVARRRTQPFIRPNLSSNRRDDLDGASFDLNNISDFNTRKDVAQLMAVAPGLPIQDLHDMLLELGGDFAAAKRQAIRRSRAPSARPPVKHGPPLFRALPQQALSQESDDGDEVMIKIDPNLDFLEWDSDAPPEPDLTPKRPAPKKSKPAKPGPTKLRPKVSYSGSNSRSSISVRRIQPRPRGGSINRSFIVPDNFVELESDASSAETERSDSTNDTDVQMGGTVPEDVEDLRINMRPQYSYNSRELEKAKGKRR</sequence>
<feature type="region of interest" description="Disordered" evidence="1">
    <location>
        <begin position="296"/>
        <end position="316"/>
    </location>
</feature>
<protein>
    <submittedName>
        <fullName evidence="2">Uncharacterized protein</fullName>
    </submittedName>
</protein>
<accession>A0A7U2NPM9</accession>
<name>A0A7U2NPM9_PHANO</name>
<dbReference type="VEuPathDB" id="FungiDB:JI435_133150"/>
<feature type="compositionally biased region" description="Basic and acidic residues" evidence="1">
    <location>
        <begin position="465"/>
        <end position="475"/>
    </location>
</feature>
<feature type="region of interest" description="Disordered" evidence="1">
    <location>
        <begin position="195"/>
        <end position="224"/>
    </location>
</feature>
<feature type="compositionally biased region" description="Low complexity" evidence="1">
    <location>
        <begin position="373"/>
        <end position="402"/>
    </location>
</feature>
<feature type="region of interest" description="Disordered" evidence="1">
    <location>
        <begin position="345"/>
        <end position="475"/>
    </location>
</feature>
<proteinExistence type="predicted"/>
<dbReference type="Proteomes" id="UP000663193">
    <property type="component" value="Chromosome 19"/>
</dbReference>
<organism evidence="2 3">
    <name type="scientific">Phaeosphaeria nodorum (strain SN15 / ATCC MYA-4574 / FGSC 10173)</name>
    <name type="common">Glume blotch fungus</name>
    <name type="synonym">Parastagonospora nodorum</name>
    <dbReference type="NCBI Taxonomy" id="321614"/>
    <lineage>
        <taxon>Eukaryota</taxon>
        <taxon>Fungi</taxon>
        <taxon>Dikarya</taxon>
        <taxon>Ascomycota</taxon>
        <taxon>Pezizomycotina</taxon>
        <taxon>Dothideomycetes</taxon>
        <taxon>Pleosporomycetidae</taxon>
        <taxon>Pleosporales</taxon>
        <taxon>Pleosporineae</taxon>
        <taxon>Phaeosphaeriaceae</taxon>
        <taxon>Parastagonospora</taxon>
    </lineage>
</organism>